<evidence type="ECO:0000256" key="5">
    <source>
        <dbReference type="ARBA" id="ARBA00022833"/>
    </source>
</evidence>
<feature type="domain" description="C2H2-type" evidence="12">
    <location>
        <begin position="440"/>
        <end position="467"/>
    </location>
</feature>
<dbReference type="SMART" id="SM00355">
    <property type="entry name" value="ZnF_C2H2"/>
    <property type="match status" value="3"/>
</dbReference>
<keyword evidence="7" id="KW-0804">Transcription</keyword>
<name>A0AA88I228_ARTSF</name>
<dbReference type="FunFam" id="3.30.160.60:FF:000060">
    <property type="entry name" value="zinc finger protein 436"/>
    <property type="match status" value="1"/>
</dbReference>
<feature type="domain" description="C2H2-type" evidence="12">
    <location>
        <begin position="468"/>
        <end position="495"/>
    </location>
</feature>
<evidence type="ECO:0000256" key="10">
    <source>
        <dbReference type="SAM" id="Coils"/>
    </source>
</evidence>
<dbReference type="InterPro" id="IPR013087">
    <property type="entry name" value="Znf_C2H2_type"/>
</dbReference>
<keyword evidence="3" id="KW-0677">Repeat</keyword>
<dbReference type="InterPro" id="IPR036236">
    <property type="entry name" value="Znf_C2H2_sf"/>
</dbReference>
<dbReference type="GO" id="GO:0000981">
    <property type="term" value="F:DNA-binding transcription factor activity, RNA polymerase II-specific"/>
    <property type="evidence" value="ECO:0007669"/>
    <property type="project" value="TreeGrafter"/>
</dbReference>
<dbReference type="Pfam" id="PF00096">
    <property type="entry name" value="zf-C2H2"/>
    <property type="match status" value="3"/>
</dbReference>
<keyword evidence="8" id="KW-0539">Nucleus</keyword>
<protein>
    <recommendedName>
        <fullName evidence="12">C2H2-type domain-containing protein</fullName>
    </recommendedName>
</protein>
<gene>
    <name evidence="13" type="ORF">QYM36_002893</name>
</gene>
<evidence type="ECO:0000256" key="2">
    <source>
        <dbReference type="ARBA" id="ARBA00022723"/>
    </source>
</evidence>
<dbReference type="EMBL" id="JAVRJZ010000005">
    <property type="protein sequence ID" value="KAK2722500.1"/>
    <property type="molecule type" value="Genomic_DNA"/>
</dbReference>
<dbReference type="FunFam" id="3.30.160.60:FF:000870">
    <property type="entry name" value="zinc finger protein 197 isoform X1"/>
    <property type="match status" value="1"/>
</dbReference>
<organism evidence="13 14">
    <name type="scientific">Artemia franciscana</name>
    <name type="common">Brine shrimp</name>
    <name type="synonym">Artemia sanfranciscana</name>
    <dbReference type="NCBI Taxonomy" id="6661"/>
    <lineage>
        <taxon>Eukaryota</taxon>
        <taxon>Metazoa</taxon>
        <taxon>Ecdysozoa</taxon>
        <taxon>Arthropoda</taxon>
        <taxon>Crustacea</taxon>
        <taxon>Branchiopoda</taxon>
        <taxon>Anostraca</taxon>
        <taxon>Artemiidae</taxon>
        <taxon>Artemia</taxon>
    </lineage>
</organism>
<comment type="subcellular location">
    <subcellularLocation>
        <location evidence="1">Nucleus</location>
    </subcellularLocation>
</comment>
<accession>A0AA88I228</accession>
<keyword evidence="6" id="KW-0805">Transcription regulation</keyword>
<evidence type="ECO:0000256" key="4">
    <source>
        <dbReference type="ARBA" id="ARBA00022771"/>
    </source>
</evidence>
<dbReference type="SUPFAM" id="SSF57667">
    <property type="entry name" value="beta-beta-alpha zinc fingers"/>
    <property type="match status" value="2"/>
</dbReference>
<feature type="region of interest" description="Disordered" evidence="11">
    <location>
        <begin position="355"/>
        <end position="432"/>
    </location>
</feature>
<evidence type="ECO:0000313" key="14">
    <source>
        <dbReference type="Proteomes" id="UP001187531"/>
    </source>
</evidence>
<proteinExistence type="predicted"/>
<dbReference type="PANTHER" id="PTHR23235:SF141">
    <property type="entry name" value="KRUEPPEL-LIKE FACTOR 15"/>
    <property type="match status" value="1"/>
</dbReference>
<evidence type="ECO:0000256" key="9">
    <source>
        <dbReference type="PROSITE-ProRule" id="PRU00042"/>
    </source>
</evidence>
<feature type="coiled-coil region" evidence="10">
    <location>
        <begin position="171"/>
        <end position="221"/>
    </location>
</feature>
<evidence type="ECO:0000256" key="7">
    <source>
        <dbReference type="ARBA" id="ARBA00023163"/>
    </source>
</evidence>
<evidence type="ECO:0000256" key="11">
    <source>
        <dbReference type="SAM" id="MobiDB-lite"/>
    </source>
</evidence>
<keyword evidence="14" id="KW-1185">Reference proteome</keyword>
<keyword evidence="10" id="KW-0175">Coiled coil</keyword>
<evidence type="ECO:0000256" key="3">
    <source>
        <dbReference type="ARBA" id="ARBA00022737"/>
    </source>
</evidence>
<dbReference type="Gene3D" id="3.30.160.60">
    <property type="entry name" value="Classic Zinc Finger"/>
    <property type="match status" value="3"/>
</dbReference>
<evidence type="ECO:0000313" key="13">
    <source>
        <dbReference type="EMBL" id="KAK2722500.1"/>
    </source>
</evidence>
<reference evidence="13" key="1">
    <citation type="submission" date="2023-07" db="EMBL/GenBank/DDBJ databases">
        <title>Chromosome-level genome assembly of Artemia franciscana.</title>
        <authorList>
            <person name="Jo E."/>
        </authorList>
    </citation>
    <scope>NUCLEOTIDE SEQUENCE</scope>
    <source>
        <tissue evidence="13">Whole body</tissue>
    </source>
</reference>
<keyword evidence="5" id="KW-0862">Zinc</keyword>
<dbReference type="GO" id="GO:0000978">
    <property type="term" value="F:RNA polymerase II cis-regulatory region sequence-specific DNA binding"/>
    <property type="evidence" value="ECO:0007669"/>
    <property type="project" value="TreeGrafter"/>
</dbReference>
<dbReference type="PROSITE" id="PS50157">
    <property type="entry name" value="ZINC_FINGER_C2H2_2"/>
    <property type="match status" value="3"/>
</dbReference>
<dbReference type="FunFam" id="3.30.160.60:FF:000295">
    <property type="entry name" value="zinc finger protein 19"/>
    <property type="match status" value="1"/>
</dbReference>
<dbReference type="PANTHER" id="PTHR23235">
    <property type="entry name" value="KRUEPPEL-LIKE TRANSCRIPTION FACTOR"/>
    <property type="match status" value="1"/>
</dbReference>
<dbReference type="Proteomes" id="UP001187531">
    <property type="component" value="Unassembled WGS sequence"/>
</dbReference>
<feature type="compositionally biased region" description="Low complexity" evidence="11">
    <location>
        <begin position="249"/>
        <end position="260"/>
    </location>
</feature>
<feature type="compositionally biased region" description="Polar residues" evidence="11">
    <location>
        <begin position="398"/>
        <end position="421"/>
    </location>
</feature>
<feature type="domain" description="C2H2-type" evidence="12">
    <location>
        <begin position="496"/>
        <end position="523"/>
    </location>
</feature>
<evidence type="ECO:0000256" key="6">
    <source>
        <dbReference type="ARBA" id="ARBA00023015"/>
    </source>
</evidence>
<dbReference type="Pfam" id="PF10491">
    <property type="entry name" value="Nrf1_DNA-bind"/>
    <property type="match status" value="1"/>
</dbReference>
<dbReference type="GO" id="GO:0008270">
    <property type="term" value="F:zinc ion binding"/>
    <property type="evidence" value="ECO:0007669"/>
    <property type="project" value="UniProtKB-KW"/>
</dbReference>
<dbReference type="GO" id="GO:0005634">
    <property type="term" value="C:nucleus"/>
    <property type="evidence" value="ECO:0007669"/>
    <property type="project" value="UniProtKB-SubCell"/>
</dbReference>
<dbReference type="InterPro" id="IPR019525">
    <property type="entry name" value="Nrf1_NLS/DNA-bd_dimer"/>
</dbReference>
<evidence type="ECO:0000256" key="1">
    <source>
        <dbReference type="ARBA" id="ARBA00004123"/>
    </source>
</evidence>
<keyword evidence="4 9" id="KW-0863">Zinc-finger</keyword>
<evidence type="ECO:0000259" key="12">
    <source>
        <dbReference type="PROSITE" id="PS50157"/>
    </source>
</evidence>
<comment type="caution">
    <text evidence="13">The sequence shown here is derived from an EMBL/GenBank/DDBJ whole genome shotgun (WGS) entry which is preliminary data.</text>
</comment>
<sequence>MAYISNLPLLFANGQPTSLNAMSLVDLQYFIPFLMKCTTGQDPKYWGTLQKPNWWPTDVPFSQKIIYPSLAISDINQVWTSRFRVLVYNCYIYYGCKYLLDFSAHLRDCDREGVTYQRNNDGTISAFDRTEGKLLVNFRDVNRDYDFTYRQTPINKSEIASNLFNALSTCLEEDKKLKDDNMRLMKDLEEKVQIDFLTEALTRTQNEVKKLKDVNMKLLKAPKRRADSIDIGQRKESFFSKSTADVGKETASTSDETSSDVQTPQLVESGPSKSSSQSSLQELKTGVSKGGKAPATSNRTLAVGMQNKEEPRSEPLILSENISTAARRNANAKNTTALLIREVPNDGTHVDEKLASKAKDRVNSSDPGLNVTAEVGKSTPQSSCSIPEEQNEPAPSLENRSSGVQTRQLAESGLSKPSSQRSRQKLKTKVSKGIDQGKRYECEICPETFNYSWSLTMHQRSHTGEKPFECPTCKKKFSSSSNLSTHVLTHTGEKLYECSVCKKKYTRNSTLTVHQKVHENDTQ</sequence>
<dbReference type="AlphaFoldDB" id="A0AA88I228"/>
<dbReference type="PROSITE" id="PS00028">
    <property type="entry name" value="ZINC_FINGER_C2H2_1"/>
    <property type="match status" value="3"/>
</dbReference>
<feature type="compositionally biased region" description="Low complexity" evidence="11">
    <location>
        <begin position="268"/>
        <end position="284"/>
    </location>
</feature>
<feature type="region of interest" description="Disordered" evidence="11">
    <location>
        <begin position="241"/>
        <end position="316"/>
    </location>
</feature>
<keyword evidence="2" id="KW-0479">Metal-binding</keyword>
<evidence type="ECO:0000256" key="8">
    <source>
        <dbReference type="ARBA" id="ARBA00023242"/>
    </source>
</evidence>